<dbReference type="SUPFAM" id="SSF47336">
    <property type="entry name" value="ACP-like"/>
    <property type="match status" value="1"/>
</dbReference>
<dbReference type="PANTHER" id="PTHR43775:SF37">
    <property type="entry name" value="SI:DKEY-61P9.11"/>
    <property type="match status" value="1"/>
</dbReference>
<dbReference type="CDD" id="cd05195">
    <property type="entry name" value="enoyl_red"/>
    <property type="match status" value="1"/>
</dbReference>
<dbReference type="SUPFAM" id="SSF51735">
    <property type="entry name" value="NAD(P)-binding Rossmann-fold domains"/>
    <property type="match status" value="2"/>
</dbReference>
<evidence type="ECO:0000256" key="2">
    <source>
        <dbReference type="ARBA" id="ARBA00022553"/>
    </source>
</evidence>
<dbReference type="SMART" id="SM00823">
    <property type="entry name" value="PKS_PP"/>
    <property type="match status" value="1"/>
</dbReference>
<gene>
    <name evidence="5" type="ORF">SEPCBS57363_005736</name>
</gene>
<dbReference type="Pfam" id="PF00550">
    <property type="entry name" value="PP-binding"/>
    <property type="match status" value="1"/>
</dbReference>
<evidence type="ECO:0000313" key="5">
    <source>
        <dbReference type="EMBL" id="CAK7273608.1"/>
    </source>
</evidence>
<evidence type="ECO:0000256" key="1">
    <source>
        <dbReference type="ARBA" id="ARBA00022450"/>
    </source>
</evidence>
<dbReference type="Gene3D" id="3.90.180.10">
    <property type="entry name" value="Medium-chain alcohol dehydrogenases, catalytic domain"/>
    <property type="match status" value="1"/>
</dbReference>
<keyword evidence="3" id="KW-0560">Oxidoreductase</keyword>
<evidence type="ECO:0000259" key="4">
    <source>
        <dbReference type="PROSITE" id="PS50075"/>
    </source>
</evidence>
<dbReference type="InterPro" id="IPR020843">
    <property type="entry name" value="ER"/>
</dbReference>
<dbReference type="Gene3D" id="3.40.50.720">
    <property type="entry name" value="NAD(P)-binding Rossmann-like Domain"/>
    <property type="match status" value="1"/>
</dbReference>
<dbReference type="EMBL" id="CAWUOM010000138">
    <property type="protein sequence ID" value="CAK7273608.1"/>
    <property type="molecule type" value="Genomic_DNA"/>
</dbReference>
<dbReference type="SMART" id="SM00822">
    <property type="entry name" value="PKS_KR"/>
    <property type="match status" value="1"/>
</dbReference>
<dbReference type="Proteomes" id="UP001642501">
    <property type="component" value="Unassembled WGS sequence"/>
</dbReference>
<sequence length="634" mass="68441">MRGTIRTHVIVDADRVRRIDPPSSWQSSCPTAFATAIYALYTGRRITKGDSILVFGLSSVYGQAAIRVATALGSNVLVACTTADEKFIAQEHFKISPSHVLEMAGAGDLQTRVLALTHQLGVDVVFDPTSCYIEQAFSSVAECGRIIRIALNDGGVSLRNLADKNVSFETIDIHLLETRRPSEAKRLFVDVDKMLQLHPGLDSVCCTTEHNMRDLKAALIQASDTPFLGSHVLFTEADKGGNLVSVHVQSASKAALSSSVTYLLVGGLGGLGRSIAKHLVRRGAKHIAFISRSGASSLPAKYMLAKMQAAGIDARVFATDVCSEKQLAASLGELQSTMPPIRGAIQCAAIVDDALFPGMNYDRWKRSFDPKAIGSINLHEQLPRDMDFFIFLSSSSGVIGNRGQANYSAGNCLQDALARHRTTLGMHSVSINLGLVLGAGMVAENESLLDAMKSSGFIGIRMQDALSVLDRAMDCADVRTRLSVPAQIVTAVGTGGLTIQNEPSDPFWTQTALFRYLNQVDAPPHGLNSEARHKAGQHLQSAIRASPTLEEASQIACTALVTTMARRKGMIPDDFDLYQSFDSYGIDSLDSMFLLGWISRETGVTVQTVEGVTIAELGQNIARRSRQAIEEERQ</sequence>
<dbReference type="InterPro" id="IPR009081">
    <property type="entry name" value="PP-bd_ACP"/>
</dbReference>
<protein>
    <recommendedName>
        <fullName evidence="4">Carrier domain-containing protein</fullName>
    </recommendedName>
</protein>
<keyword evidence="1" id="KW-0596">Phosphopantetheine</keyword>
<keyword evidence="6" id="KW-1185">Reference proteome</keyword>
<dbReference type="InterPro" id="IPR057326">
    <property type="entry name" value="KR_dom"/>
</dbReference>
<dbReference type="InterPro" id="IPR013968">
    <property type="entry name" value="PKS_KR"/>
</dbReference>
<dbReference type="InterPro" id="IPR050091">
    <property type="entry name" value="PKS_NRPS_Biosynth_Enz"/>
</dbReference>
<dbReference type="InterPro" id="IPR020806">
    <property type="entry name" value="PKS_PP-bd"/>
</dbReference>
<keyword evidence="2" id="KW-0597">Phosphoprotein</keyword>
<accession>A0ABP0DZ78</accession>
<organism evidence="5 6">
    <name type="scientific">Sporothrix epigloea</name>
    <dbReference type="NCBI Taxonomy" id="1892477"/>
    <lineage>
        <taxon>Eukaryota</taxon>
        <taxon>Fungi</taxon>
        <taxon>Dikarya</taxon>
        <taxon>Ascomycota</taxon>
        <taxon>Pezizomycotina</taxon>
        <taxon>Sordariomycetes</taxon>
        <taxon>Sordariomycetidae</taxon>
        <taxon>Ophiostomatales</taxon>
        <taxon>Ophiostomataceae</taxon>
        <taxon>Sporothrix</taxon>
    </lineage>
</organism>
<feature type="domain" description="Carrier" evidence="4">
    <location>
        <begin position="546"/>
        <end position="628"/>
    </location>
</feature>
<dbReference type="Pfam" id="PF08659">
    <property type="entry name" value="KR"/>
    <property type="match status" value="1"/>
</dbReference>
<dbReference type="Gene3D" id="1.10.1200.10">
    <property type="entry name" value="ACP-like"/>
    <property type="match status" value="1"/>
</dbReference>
<proteinExistence type="predicted"/>
<dbReference type="SMART" id="SM00829">
    <property type="entry name" value="PKS_ER"/>
    <property type="match status" value="1"/>
</dbReference>
<evidence type="ECO:0000313" key="6">
    <source>
        <dbReference type="Proteomes" id="UP001642501"/>
    </source>
</evidence>
<reference evidence="5 6" key="1">
    <citation type="submission" date="2024-01" db="EMBL/GenBank/DDBJ databases">
        <authorList>
            <person name="Allen C."/>
            <person name="Tagirdzhanova G."/>
        </authorList>
    </citation>
    <scope>NUCLEOTIDE SEQUENCE [LARGE SCALE GENOMIC DNA]</scope>
    <source>
        <strain evidence="5 6">CBS 573.63</strain>
    </source>
</reference>
<name>A0ABP0DZ78_9PEZI</name>
<dbReference type="InterPro" id="IPR036291">
    <property type="entry name" value="NAD(P)-bd_dom_sf"/>
</dbReference>
<evidence type="ECO:0000256" key="3">
    <source>
        <dbReference type="ARBA" id="ARBA00023002"/>
    </source>
</evidence>
<dbReference type="PANTHER" id="PTHR43775">
    <property type="entry name" value="FATTY ACID SYNTHASE"/>
    <property type="match status" value="1"/>
</dbReference>
<dbReference type="InterPro" id="IPR036736">
    <property type="entry name" value="ACP-like_sf"/>
</dbReference>
<comment type="caution">
    <text evidence="5">The sequence shown here is derived from an EMBL/GenBank/DDBJ whole genome shotgun (WGS) entry which is preliminary data.</text>
</comment>
<dbReference type="PROSITE" id="PS50075">
    <property type="entry name" value="CARRIER"/>
    <property type="match status" value="1"/>
</dbReference>